<evidence type="ECO:0000313" key="2">
    <source>
        <dbReference type="Proteomes" id="UP000813444"/>
    </source>
</evidence>
<keyword evidence="2" id="KW-1185">Reference proteome</keyword>
<name>A0A8K0SY07_9HYPO</name>
<organism evidence="1 2">
    <name type="scientific">Stachybotrys elegans</name>
    <dbReference type="NCBI Taxonomy" id="80388"/>
    <lineage>
        <taxon>Eukaryota</taxon>
        <taxon>Fungi</taxon>
        <taxon>Dikarya</taxon>
        <taxon>Ascomycota</taxon>
        <taxon>Pezizomycotina</taxon>
        <taxon>Sordariomycetes</taxon>
        <taxon>Hypocreomycetidae</taxon>
        <taxon>Hypocreales</taxon>
        <taxon>Stachybotryaceae</taxon>
        <taxon>Stachybotrys</taxon>
    </lineage>
</organism>
<comment type="caution">
    <text evidence="1">The sequence shown here is derived from an EMBL/GenBank/DDBJ whole genome shotgun (WGS) entry which is preliminary data.</text>
</comment>
<accession>A0A8K0SY07</accession>
<protein>
    <submittedName>
        <fullName evidence="1">Uncharacterized protein</fullName>
    </submittedName>
</protein>
<gene>
    <name evidence="1" type="ORF">B0I35DRAFT_428784</name>
</gene>
<dbReference type="EMBL" id="JAGPNK010000005">
    <property type="protein sequence ID" value="KAH7321204.1"/>
    <property type="molecule type" value="Genomic_DNA"/>
</dbReference>
<evidence type="ECO:0000313" key="1">
    <source>
        <dbReference type="EMBL" id="KAH7321204.1"/>
    </source>
</evidence>
<dbReference type="AlphaFoldDB" id="A0A8K0SY07"/>
<reference evidence="1" key="1">
    <citation type="journal article" date="2021" name="Nat. Commun.">
        <title>Genetic determinants of endophytism in the Arabidopsis root mycobiome.</title>
        <authorList>
            <person name="Mesny F."/>
            <person name="Miyauchi S."/>
            <person name="Thiergart T."/>
            <person name="Pickel B."/>
            <person name="Atanasova L."/>
            <person name="Karlsson M."/>
            <person name="Huettel B."/>
            <person name="Barry K.W."/>
            <person name="Haridas S."/>
            <person name="Chen C."/>
            <person name="Bauer D."/>
            <person name="Andreopoulos W."/>
            <person name="Pangilinan J."/>
            <person name="LaButti K."/>
            <person name="Riley R."/>
            <person name="Lipzen A."/>
            <person name="Clum A."/>
            <person name="Drula E."/>
            <person name="Henrissat B."/>
            <person name="Kohler A."/>
            <person name="Grigoriev I.V."/>
            <person name="Martin F.M."/>
            <person name="Hacquard S."/>
        </authorList>
    </citation>
    <scope>NUCLEOTIDE SEQUENCE</scope>
    <source>
        <strain evidence="1">MPI-CAGE-CH-0235</strain>
    </source>
</reference>
<sequence length="91" mass="10820">MAEQPVRNTNGLYFLHLQARWSRTKAPFRNLGSGESLGRHTYNIRTRLASHARPFFLPITMSLNERLYYYPPYHHTWLVCCLVDHYKVRSP</sequence>
<proteinExistence type="predicted"/>
<dbReference type="Proteomes" id="UP000813444">
    <property type="component" value="Unassembled WGS sequence"/>
</dbReference>